<dbReference type="AlphaFoldDB" id="A0A1X0BKD2"/>
<protein>
    <submittedName>
        <fullName evidence="1">Uncharacterized protein</fullName>
    </submittedName>
</protein>
<name>A0A1X0BKD2_MYCCF</name>
<dbReference type="Pfam" id="PF16264">
    <property type="entry name" value="SatD"/>
    <property type="match status" value="1"/>
</dbReference>
<sequence>MIDVKLSASSVRATLIGDVVGSRRVADRAAAHRAINDTLADVASGAIDPPAFTVGDEFQGTFPTVGEAIDAALAIRLAVEPSIDVRFGIGWGEVTVLDPEAGIQDGPGWWAAREAIEWTAAAQRQPGLASVRTSFRAAADSRSDIDAVNAALLCRDHLLGSLDDRSVRIVKGLLTDQTKKDIAAAEGVSASAVSQRAGRDGLDLIVVASRLLRGVP</sequence>
<organism evidence="1 2">
    <name type="scientific">Mycolicibacterium celeriflavum</name>
    <name type="common">Mycobacterium celeriflavum</name>
    <dbReference type="NCBI Taxonomy" id="1249101"/>
    <lineage>
        <taxon>Bacteria</taxon>
        <taxon>Bacillati</taxon>
        <taxon>Actinomycetota</taxon>
        <taxon>Actinomycetes</taxon>
        <taxon>Mycobacteriales</taxon>
        <taxon>Mycobacteriaceae</taxon>
        <taxon>Mycolicibacterium</taxon>
    </lineage>
</organism>
<dbReference type="OrthoDB" id="4711815at2"/>
<accession>A0A1X0BKD2</accession>
<evidence type="ECO:0000313" key="2">
    <source>
        <dbReference type="Proteomes" id="UP000466431"/>
    </source>
</evidence>
<dbReference type="InterPro" id="IPR032580">
    <property type="entry name" value="SatD"/>
</dbReference>
<dbReference type="Proteomes" id="UP000466431">
    <property type="component" value="Chromosome"/>
</dbReference>
<keyword evidence="2" id="KW-1185">Reference proteome</keyword>
<proteinExistence type="predicted"/>
<dbReference type="KEGG" id="mcee:MCEL_38000"/>
<reference evidence="1 2" key="1">
    <citation type="journal article" date="2019" name="Emerg. Microbes Infect.">
        <title>Comprehensive subspecies identification of 175 nontuberculous mycobacteria species based on 7547 genomic profiles.</title>
        <authorList>
            <person name="Matsumoto Y."/>
            <person name="Kinjo T."/>
            <person name="Motooka D."/>
            <person name="Nabeya D."/>
            <person name="Jung N."/>
            <person name="Uechi K."/>
            <person name="Horii T."/>
            <person name="Iida T."/>
            <person name="Fujita J."/>
            <person name="Nakamura S."/>
        </authorList>
    </citation>
    <scope>NUCLEOTIDE SEQUENCE [LARGE SCALE GENOMIC DNA]</scope>
    <source>
        <strain evidence="1 2">JCM 18439</strain>
    </source>
</reference>
<dbReference type="STRING" id="1249101.BST21_23210"/>
<dbReference type="EMBL" id="AP022591">
    <property type="protein sequence ID" value="BBY45505.1"/>
    <property type="molecule type" value="Genomic_DNA"/>
</dbReference>
<gene>
    <name evidence="1" type="ORF">MCEL_38000</name>
</gene>
<evidence type="ECO:0000313" key="1">
    <source>
        <dbReference type="EMBL" id="BBY45505.1"/>
    </source>
</evidence>
<dbReference type="RefSeq" id="WP_083007235.1">
    <property type="nucleotide sequence ID" value="NZ_AP022591.1"/>
</dbReference>